<organism evidence="1 2">
    <name type="scientific">Ascaris lumbricoides</name>
    <name type="common">Giant roundworm</name>
    <dbReference type="NCBI Taxonomy" id="6252"/>
    <lineage>
        <taxon>Eukaryota</taxon>
        <taxon>Metazoa</taxon>
        <taxon>Ecdysozoa</taxon>
        <taxon>Nematoda</taxon>
        <taxon>Chromadorea</taxon>
        <taxon>Rhabditida</taxon>
        <taxon>Spirurina</taxon>
        <taxon>Ascaridomorpha</taxon>
        <taxon>Ascaridoidea</taxon>
        <taxon>Ascarididae</taxon>
        <taxon>Ascaris</taxon>
    </lineage>
</organism>
<dbReference type="WBParaSite" id="ALUE_0002293001-mRNA-1">
    <property type="protein sequence ID" value="ALUE_0002293001-mRNA-1"/>
    <property type="gene ID" value="ALUE_0002293001"/>
</dbReference>
<proteinExistence type="predicted"/>
<accession>A0A0M3IW02</accession>
<dbReference type="Proteomes" id="UP000036681">
    <property type="component" value="Unplaced"/>
</dbReference>
<evidence type="ECO:0000313" key="1">
    <source>
        <dbReference type="Proteomes" id="UP000036681"/>
    </source>
</evidence>
<name>A0A0M3IW02_ASCLU</name>
<sequence>MIIVHNGSSARRGISLCPCCWQRTCRHCRKGR</sequence>
<reference evidence="2" key="1">
    <citation type="submission" date="2017-02" db="UniProtKB">
        <authorList>
            <consortium name="WormBaseParasite"/>
        </authorList>
    </citation>
    <scope>IDENTIFICATION</scope>
</reference>
<protein>
    <submittedName>
        <fullName evidence="2">Uncharacterized protein</fullName>
    </submittedName>
</protein>
<evidence type="ECO:0000313" key="2">
    <source>
        <dbReference type="WBParaSite" id="ALUE_0002293001-mRNA-1"/>
    </source>
</evidence>
<keyword evidence="1" id="KW-1185">Reference proteome</keyword>
<dbReference type="AlphaFoldDB" id="A0A0M3IW02"/>